<dbReference type="InterPro" id="IPR000873">
    <property type="entry name" value="AMP-dep_synth/lig_dom"/>
</dbReference>
<dbReference type="InterPro" id="IPR042099">
    <property type="entry name" value="ANL_N_sf"/>
</dbReference>
<keyword evidence="5" id="KW-0472">Membrane</keyword>
<feature type="domain" description="AMP-binding enzyme C-terminal" evidence="10">
    <location>
        <begin position="469"/>
        <end position="544"/>
    </location>
</feature>
<dbReference type="AlphaFoldDB" id="A0A2G8TC73"/>
<dbReference type="Pfam" id="PF13193">
    <property type="entry name" value="AMP-binding_C"/>
    <property type="match status" value="1"/>
</dbReference>
<evidence type="ECO:0000313" key="11">
    <source>
        <dbReference type="EMBL" id="PIL43651.1"/>
    </source>
</evidence>
<evidence type="ECO:0000259" key="9">
    <source>
        <dbReference type="Pfam" id="PF00501"/>
    </source>
</evidence>
<dbReference type="SUPFAM" id="SSF56801">
    <property type="entry name" value="Acetyl-CoA synthetase-like"/>
    <property type="match status" value="1"/>
</dbReference>
<evidence type="ECO:0000256" key="2">
    <source>
        <dbReference type="ARBA" id="ARBA00005005"/>
    </source>
</evidence>
<organism evidence="11 12">
    <name type="scientific">Massilia eurypsychrophila</name>
    <dbReference type="NCBI Taxonomy" id="1485217"/>
    <lineage>
        <taxon>Bacteria</taxon>
        <taxon>Pseudomonadati</taxon>
        <taxon>Pseudomonadota</taxon>
        <taxon>Betaproteobacteria</taxon>
        <taxon>Burkholderiales</taxon>
        <taxon>Oxalobacteraceae</taxon>
        <taxon>Telluria group</taxon>
        <taxon>Massilia</taxon>
    </lineage>
</organism>
<dbReference type="PANTHER" id="PTHR43767:SF8">
    <property type="entry name" value="LONG-CHAIN-FATTY-ACID--COA LIGASE"/>
    <property type="match status" value="1"/>
</dbReference>
<comment type="pathway">
    <text evidence="2">Lipid metabolism; fatty acid beta-oxidation.</text>
</comment>
<dbReference type="GO" id="GO:0016020">
    <property type="term" value="C:membrane"/>
    <property type="evidence" value="ECO:0007669"/>
    <property type="project" value="UniProtKB-SubCell"/>
</dbReference>
<dbReference type="InterPro" id="IPR045851">
    <property type="entry name" value="AMP-bd_C_sf"/>
</dbReference>
<sequence length="560" mass="60050">MEKPWLRSYPPDVPAEVDTAAFASLPALVAPSVAAWPDRDAFANQGAALTYRRFDQQARAFGAYLRHKAGLQPGDRVAIMLPNLLQYPIALFGTLHAGCVAVNTNPLYSARELLHQLVDSGATCIVVLENFAHIVQQVLPSTSVRTVITTKVGDMLHLPRALLTNFVVAHVKHMVPEWHIDGALDFNDVLRAGAVSDMSALPINGADTALLQYTGGTTGVPKAAVLSHANLVANVLQTEAWVRGVLTPGREVALVPLPLYHIFALTCTLAFMRLGATNVLVTNPRDLPALIKEMKHAKASTIIGVNTLFRALLDTPGVEDAASGTLKLAVAGGMAMQRSVAERWQQRFGVPVTEGYGLTETSPIVCANRLDAGHFTGAIGLPIPSTEVAILDDAGTPLPLGEPGEICVRGPQVMQRYWNNPEETAKVFAPGGWLRTGDIGAMDEQGYVRLLDRKKDMIIVSGFKVFPNEVEEVVAAHAGVLEAVAVGAADERAGQVVKLVVVRKDPQLAEAELIEYCRANLAAYKVPKIVVFRDEPLPKSNVGKILRRAVIEQEGSAAAG</sequence>
<protein>
    <recommendedName>
        <fullName evidence="7">Long-chain-fatty-acid--CoA ligase</fullName>
        <ecNumber evidence="6">6.2.1.3</ecNumber>
    </recommendedName>
    <alternativeName>
        <fullName evidence="8">Long-chain acyl-CoA synthetase</fullName>
    </alternativeName>
</protein>
<dbReference type="InterPro" id="IPR025110">
    <property type="entry name" value="AMP-bd_C"/>
</dbReference>
<dbReference type="InterPro" id="IPR050237">
    <property type="entry name" value="ATP-dep_AMP-bd_enzyme"/>
</dbReference>
<dbReference type="InterPro" id="IPR020845">
    <property type="entry name" value="AMP-binding_CS"/>
</dbReference>
<evidence type="ECO:0000259" key="10">
    <source>
        <dbReference type="Pfam" id="PF13193"/>
    </source>
</evidence>
<comment type="similarity">
    <text evidence="3">Belongs to the ATP-dependent AMP-binding enzyme family.</text>
</comment>
<dbReference type="Gene3D" id="3.40.50.12780">
    <property type="entry name" value="N-terminal domain of ligase-like"/>
    <property type="match status" value="1"/>
</dbReference>
<evidence type="ECO:0000256" key="4">
    <source>
        <dbReference type="ARBA" id="ARBA00022598"/>
    </source>
</evidence>
<dbReference type="FunFam" id="3.40.50.12780:FF:000003">
    <property type="entry name" value="Long-chain-fatty-acid--CoA ligase FadD"/>
    <property type="match status" value="1"/>
</dbReference>
<reference evidence="11 12" key="1">
    <citation type="submission" date="2017-10" db="EMBL/GenBank/DDBJ databases">
        <title>Massilia psychrophilum sp. nov., a novel purple-pigmented bacterium isolated from Tianshan glacier, Xinjiang Municipality, China.</title>
        <authorList>
            <person name="Wang H."/>
        </authorList>
    </citation>
    <scope>NUCLEOTIDE SEQUENCE [LARGE SCALE GENOMIC DNA]</scope>
    <source>
        <strain evidence="11 12">JCM 30074</strain>
    </source>
</reference>
<keyword evidence="4 11" id="KW-0436">Ligase</keyword>
<dbReference type="RefSeq" id="WP_099790694.1">
    <property type="nucleotide sequence ID" value="NZ_JBHLYV010000099.1"/>
</dbReference>
<name>A0A2G8TC73_9BURK</name>
<accession>A0A2G8TC73</accession>
<dbReference type="OrthoDB" id="9766486at2"/>
<dbReference type="Gene3D" id="3.30.300.30">
    <property type="match status" value="1"/>
</dbReference>
<dbReference type="PROSITE" id="PS00455">
    <property type="entry name" value="AMP_BINDING"/>
    <property type="match status" value="1"/>
</dbReference>
<comment type="caution">
    <text evidence="11">The sequence shown here is derived from an EMBL/GenBank/DDBJ whole genome shotgun (WGS) entry which is preliminary data.</text>
</comment>
<evidence type="ECO:0000256" key="5">
    <source>
        <dbReference type="ARBA" id="ARBA00023136"/>
    </source>
</evidence>
<evidence type="ECO:0000256" key="7">
    <source>
        <dbReference type="ARBA" id="ARBA00039545"/>
    </source>
</evidence>
<dbReference type="EMBL" id="PDOC01000012">
    <property type="protein sequence ID" value="PIL43651.1"/>
    <property type="molecule type" value="Genomic_DNA"/>
</dbReference>
<evidence type="ECO:0000256" key="3">
    <source>
        <dbReference type="ARBA" id="ARBA00006432"/>
    </source>
</evidence>
<keyword evidence="12" id="KW-1185">Reference proteome</keyword>
<gene>
    <name evidence="11" type="ORF">CR105_17985</name>
</gene>
<dbReference type="Pfam" id="PF00501">
    <property type="entry name" value="AMP-binding"/>
    <property type="match status" value="1"/>
</dbReference>
<feature type="domain" description="AMP-dependent synthetase/ligase" evidence="9">
    <location>
        <begin position="32"/>
        <end position="418"/>
    </location>
</feature>
<evidence type="ECO:0000256" key="1">
    <source>
        <dbReference type="ARBA" id="ARBA00004170"/>
    </source>
</evidence>
<dbReference type="CDD" id="cd05936">
    <property type="entry name" value="FC-FACS_FadD_like"/>
    <property type="match status" value="1"/>
</dbReference>
<comment type="subcellular location">
    <subcellularLocation>
        <location evidence="1">Membrane</location>
        <topology evidence="1">Peripheral membrane protein</topology>
    </subcellularLocation>
</comment>
<dbReference type="GO" id="GO:0004467">
    <property type="term" value="F:long-chain fatty acid-CoA ligase activity"/>
    <property type="evidence" value="ECO:0007669"/>
    <property type="project" value="UniProtKB-EC"/>
</dbReference>
<evidence type="ECO:0000256" key="6">
    <source>
        <dbReference type="ARBA" id="ARBA00026121"/>
    </source>
</evidence>
<dbReference type="EC" id="6.2.1.3" evidence="6"/>
<evidence type="ECO:0000256" key="8">
    <source>
        <dbReference type="ARBA" id="ARBA00042773"/>
    </source>
</evidence>
<dbReference type="Proteomes" id="UP000230390">
    <property type="component" value="Unassembled WGS sequence"/>
</dbReference>
<dbReference type="PANTHER" id="PTHR43767">
    <property type="entry name" value="LONG-CHAIN-FATTY-ACID--COA LIGASE"/>
    <property type="match status" value="1"/>
</dbReference>
<proteinExistence type="inferred from homology"/>
<evidence type="ECO:0000313" key="12">
    <source>
        <dbReference type="Proteomes" id="UP000230390"/>
    </source>
</evidence>